<sequence>FANELRVLDGLDHPHIVKIIGFVEDMKKRIAWLVFPWEANGNVREFLLSGKWELPERVSLIRDVASGLEYLHSRQPPIRHGDLKSFNILVNSDHRAVITDFGSARIQTGAPGLETATTAELTLTGPSWSFRWAAPEVLNEEEPCLASDMWALGWIAWEVITDNYPFPEAKTNGLITIKVLKGLLPSLYDDDQLSQIGELCYVMVRCWKPEPKERLSAAECQSALQWIVSLCHNRGEDKYQP</sequence>
<dbReference type="PROSITE" id="PS50011">
    <property type="entry name" value="PROTEIN_KINASE_DOM"/>
    <property type="match status" value="1"/>
</dbReference>
<dbReference type="InterPro" id="IPR001245">
    <property type="entry name" value="Ser-Thr/Tyr_kinase_cat_dom"/>
</dbReference>
<accession>A0A0C3QC93</accession>
<dbReference type="SUPFAM" id="SSF56112">
    <property type="entry name" value="Protein kinase-like (PK-like)"/>
    <property type="match status" value="1"/>
</dbReference>
<protein>
    <recommendedName>
        <fullName evidence="1">Protein kinase domain-containing protein</fullName>
    </recommendedName>
</protein>
<name>A0A0C3QC93_9AGAM</name>
<evidence type="ECO:0000313" key="2">
    <source>
        <dbReference type="EMBL" id="KIO28290.1"/>
    </source>
</evidence>
<organism evidence="2 3">
    <name type="scientific">Tulasnella calospora MUT 4182</name>
    <dbReference type="NCBI Taxonomy" id="1051891"/>
    <lineage>
        <taxon>Eukaryota</taxon>
        <taxon>Fungi</taxon>
        <taxon>Dikarya</taxon>
        <taxon>Basidiomycota</taxon>
        <taxon>Agaricomycotina</taxon>
        <taxon>Agaricomycetes</taxon>
        <taxon>Cantharellales</taxon>
        <taxon>Tulasnellaceae</taxon>
        <taxon>Tulasnella</taxon>
    </lineage>
</organism>
<dbReference type="PIRSF" id="PIRSF000654">
    <property type="entry name" value="Integrin-linked_kinase"/>
    <property type="match status" value="1"/>
</dbReference>
<dbReference type="Proteomes" id="UP000054248">
    <property type="component" value="Unassembled WGS sequence"/>
</dbReference>
<dbReference type="HOGENOM" id="CLU_000288_7_18_1"/>
<dbReference type="PROSITE" id="PS00108">
    <property type="entry name" value="PROTEIN_KINASE_ST"/>
    <property type="match status" value="1"/>
</dbReference>
<gene>
    <name evidence="2" type="ORF">M407DRAFT_72016</name>
</gene>
<proteinExistence type="predicted"/>
<dbReference type="SMART" id="SM00220">
    <property type="entry name" value="S_TKc"/>
    <property type="match status" value="1"/>
</dbReference>
<dbReference type="OrthoDB" id="346907at2759"/>
<dbReference type="PANTHER" id="PTHR44329">
    <property type="entry name" value="SERINE/THREONINE-PROTEIN KINASE TNNI3K-RELATED"/>
    <property type="match status" value="1"/>
</dbReference>
<dbReference type="InterPro" id="IPR011009">
    <property type="entry name" value="Kinase-like_dom_sf"/>
</dbReference>
<reference evidence="2 3" key="1">
    <citation type="submission" date="2014-04" db="EMBL/GenBank/DDBJ databases">
        <authorList>
            <consortium name="DOE Joint Genome Institute"/>
            <person name="Kuo A."/>
            <person name="Girlanda M."/>
            <person name="Perotto S."/>
            <person name="Kohler A."/>
            <person name="Nagy L.G."/>
            <person name="Floudas D."/>
            <person name="Copeland A."/>
            <person name="Barry K.W."/>
            <person name="Cichocki N."/>
            <person name="Veneault-Fourrey C."/>
            <person name="LaButti K."/>
            <person name="Lindquist E.A."/>
            <person name="Lipzen A."/>
            <person name="Lundell T."/>
            <person name="Morin E."/>
            <person name="Murat C."/>
            <person name="Sun H."/>
            <person name="Tunlid A."/>
            <person name="Henrissat B."/>
            <person name="Grigoriev I.V."/>
            <person name="Hibbett D.S."/>
            <person name="Martin F."/>
            <person name="Nordberg H.P."/>
            <person name="Cantor M.N."/>
            <person name="Hua S.X."/>
        </authorList>
    </citation>
    <scope>NUCLEOTIDE SEQUENCE [LARGE SCALE GENOMIC DNA]</scope>
    <source>
        <strain evidence="2 3">MUT 4182</strain>
    </source>
</reference>
<dbReference type="InterPro" id="IPR000719">
    <property type="entry name" value="Prot_kinase_dom"/>
</dbReference>
<dbReference type="STRING" id="1051891.A0A0C3QC93"/>
<evidence type="ECO:0000313" key="3">
    <source>
        <dbReference type="Proteomes" id="UP000054248"/>
    </source>
</evidence>
<feature type="domain" description="Protein kinase" evidence="1">
    <location>
        <begin position="1"/>
        <end position="227"/>
    </location>
</feature>
<reference evidence="3" key="2">
    <citation type="submission" date="2015-01" db="EMBL/GenBank/DDBJ databases">
        <title>Evolutionary Origins and Diversification of the Mycorrhizal Mutualists.</title>
        <authorList>
            <consortium name="DOE Joint Genome Institute"/>
            <consortium name="Mycorrhizal Genomics Consortium"/>
            <person name="Kohler A."/>
            <person name="Kuo A."/>
            <person name="Nagy L.G."/>
            <person name="Floudas D."/>
            <person name="Copeland A."/>
            <person name="Barry K.W."/>
            <person name="Cichocki N."/>
            <person name="Veneault-Fourrey C."/>
            <person name="LaButti K."/>
            <person name="Lindquist E.A."/>
            <person name="Lipzen A."/>
            <person name="Lundell T."/>
            <person name="Morin E."/>
            <person name="Murat C."/>
            <person name="Riley R."/>
            <person name="Ohm R."/>
            <person name="Sun H."/>
            <person name="Tunlid A."/>
            <person name="Henrissat B."/>
            <person name="Grigoriev I.V."/>
            <person name="Hibbett D.S."/>
            <person name="Martin F."/>
        </authorList>
    </citation>
    <scope>NUCLEOTIDE SEQUENCE [LARGE SCALE GENOMIC DNA]</scope>
    <source>
        <strain evidence="3">MUT 4182</strain>
    </source>
</reference>
<dbReference type="GO" id="GO:0004674">
    <property type="term" value="F:protein serine/threonine kinase activity"/>
    <property type="evidence" value="ECO:0007669"/>
    <property type="project" value="TreeGrafter"/>
</dbReference>
<evidence type="ECO:0000259" key="1">
    <source>
        <dbReference type="PROSITE" id="PS50011"/>
    </source>
</evidence>
<dbReference type="AlphaFoldDB" id="A0A0C3QC93"/>
<dbReference type="EMBL" id="KN822996">
    <property type="protein sequence ID" value="KIO28290.1"/>
    <property type="molecule type" value="Genomic_DNA"/>
</dbReference>
<dbReference type="InterPro" id="IPR051681">
    <property type="entry name" value="Ser/Thr_Kinases-Pseudokinases"/>
</dbReference>
<keyword evidence="3" id="KW-1185">Reference proteome</keyword>
<dbReference type="Pfam" id="PF07714">
    <property type="entry name" value="PK_Tyr_Ser-Thr"/>
    <property type="match status" value="1"/>
</dbReference>
<dbReference type="GO" id="GO:0005524">
    <property type="term" value="F:ATP binding"/>
    <property type="evidence" value="ECO:0007669"/>
    <property type="project" value="InterPro"/>
</dbReference>
<dbReference type="Gene3D" id="1.10.510.10">
    <property type="entry name" value="Transferase(Phosphotransferase) domain 1"/>
    <property type="match status" value="1"/>
</dbReference>
<feature type="non-terminal residue" evidence="2">
    <location>
        <position position="1"/>
    </location>
</feature>
<dbReference type="InterPro" id="IPR008271">
    <property type="entry name" value="Ser/Thr_kinase_AS"/>
</dbReference>